<feature type="region of interest" description="Disordered" evidence="1">
    <location>
        <begin position="20"/>
        <end position="56"/>
    </location>
</feature>
<accession>A0A212TL90</accession>
<evidence type="ECO:0000313" key="4">
    <source>
        <dbReference type="Proteomes" id="UP000198131"/>
    </source>
</evidence>
<dbReference type="EMBL" id="FYEW01000001">
    <property type="protein sequence ID" value="SNC66745.1"/>
    <property type="molecule type" value="Genomic_DNA"/>
</dbReference>
<keyword evidence="2" id="KW-0732">Signal</keyword>
<evidence type="ECO:0000256" key="2">
    <source>
        <dbReference type="SAM" id="SignalP"/>
    </source>
</evidence>
<feature type="signal peptide" evidence="2">
    <location>
        <begin position="1"/>
        <end position="20"/>
    </location>
</feature>
<feature type="chain" id="PRO_5012532942" description="Lipoprotein" evidence="2">
    <location>
        <begin position="21"/>
        <end position="85"/>
    </location>
</feature>
<name>A0A212TL90_9BACT</name>
<dbReference type="PROSITE" id="PS51257">
    <property type="entry name" value="PROKAR_LIPOPROTEIN"/>
    <property type="match status" value="1"/>
</dbReference>
<evidence type="ECO:0000256" key="1">
    <source>
        <dbReference type="SAM" id="MobiDB-lite"/>
    </source>
</evidence>
<dbReference type="OrthoDB" id="886695at2"/>
<dbReference type="RefSeq" id="WP_088842957.1">
    <property type="nucleotide sequence ID" value="NZ_FYEW01000001.1"/>
</dbReference>
<organism evidence="3 4">
    <name type="scientific">Hymenobacter gelipurpurascens</name>
    <dbReference type="NCBI Taxonomy" id="89968"/>
    <lineage>
        <taxon>Bacteria</taxon>
        <taxon>Pseudomonadati</taxon>
        <taxon>Bacteroidota</taxon>
        <taxon>Cytophagia</taxon>
        <taxon>Cytophagales</taxon>
        <taxon>Hymenobacteraceae</taxon>
        <taxon>Hymenobacter</taxon>
    </lineage>
</organism>
<feature type="compositionally biased region" description="Polar residues" evidence="1">
    <location>
        <begin position="20"/>
        <end position="37"/>
    </location>
</feature>
<gene>
    <name evidence="3" type="ORF">SAMN06265337_1715</name>
</gene>
<evidence type="ECO:0008006" key="5">
    <source>
        <dbReference type="Google" id="ProtNLM"/>
    </source>
</evidence>
<protein>
    <recommendedName>
        <fullName evidence="5">Lipoprotein</fullName>
    </recommendedName>
</protein>
<reference evidence="4" key="1">
    <citation type="submission" date="2017-06" db="EMBL/GenBank/DDBJ databases">
        <authorList>
            <person name="Varghese N."/>
            <person name="Submissions S."/>
        </authorList>
    </citation>
    <scope>NUCLEOTIDE SEQUENCE [LARGE SCALE GENOMIC DNA]</scope>
    <source>
        <strain evidence="4">DSM 11116</strain>
    </source>
</reference>
<dbReference type="Proteomes" id="UP000198131">
    <property type="component" value="Unassembled WGS sequence"/>
</dbReference>
<keyword evidence="4" id="KW-1185">Reference proteome</keyword>
<feature type="compositionally biased region" description="Basic and acidic residues" evidence="1">
    <location>
        <begin position="38"/>
        <end position="51"/>
    </location>
</feature>
<sequence length="85" mass="9608">MKTLLTISALGLLGAVSSCSQDSVAHNPRNNYQNVSMKNERRKNDKSEFKKNHSPVGFGLDLNANNPYKFRMVTSPKKYKYSKGR</sequence>
<proteinExistence type="predicted"/>
<evidence type="ECO:0000313" key="3">
    <source>
        <dbReference type="EMBL" id="SNC66745.1"/>
    </source>
</evidence>
<dbReference type="AlphaFoldDB" id="A0A212TL90"/>